<comment type="caution">
    <text evidence="2">The sequence shown here is derived from an EMBL/GenBank/DDBJ whole genome shotgun (WGS) entry which is preliminary data.</text>
</comment>
<organism evidence="2 3">
    <name type="scientific">Eucalyptus globulus</name>
    <name type="common">Tasmanian blue gum</name>
    <dbReference type="NCBI Taxonomy" id="34317"/>
    <lineage>
        <taxon>Eukaryota</taxon>
        <taxon>Viridiplantae</taxon>
        <taxon>Streptophyta</taxon>
        <taxon>Embryophyta</taxon>
        <taxon>Tracheophyta</taxon>
        <taxon>Spermatophyta</taxon>
        <taxon>Magnoliopsida</taxon>
        <taxon>eudicotyledons</taxon>
        <taxon>Gunneridae</taxon>
        <taxon>Pentapetalae</taxon>
        <taxon>rosids</taxon>
        <taxon>malvids</taxon>
        <taxon>Myrtales</taxon>
        <taxon>Myrtaceae</taxon>
        <taxon>Myrtoideae</taxon>
        <taxon>Eucalypteae</taxon>
        <taxon>Eucalyptus</taxon>
    </lineage>
</organism>
<name>A0ABD3LUF6_EUCGL</name>
<dbReference type="PANTHER" id="PTHR34285:SF3">
    <property type="entry name" value="OS08G0510800 PROTEIN"/>
    <property type="match status" value="1"/>
</dbReference>
<keyword evidence="3" id="KW-1185">Reference proteome</keyword>
<feature type="compositionally biased region" description="Basic and acidic residues" evidence="1">
    <location>
        <begin position="322"/>
        <end position="343"/>
    </location>
</feature>
<dbReference type="EMBL" id="JBJKBG010000001">
    <property type="protein sequence ID" value="KAL3755405.1"/>
    <property type="molecule type" value="Genomic_DNA"/>
</dbReference>
<dbReference type="PANTHER" id="PTHR34285">
    <property type="entry name" value="OS08G0510800 PROTEIN"/>
    <property type="match status" value="1"/>
</dbReference>
<dbReference type="AlphaFoldDB" id="A0ABD3LUF6"/>
<sequence>MKASLKFREDQKPLIRAKVPLSILGLPFQSGVVAGEPRELALSLGTSFDSGPALRISYRPNDSANPFSLVVRTGTGPLGSPTASSMSMSAEFNLVHRGSPRFMLHFRPALGDFSVKKLQSSEKPAKPGFWGGGGGGAGARTVAAEEEDATIEVVEAPAAVNGGFLPENVTFFGKRITALTPDSPAGILSGLLSGMEVAARTRVPVRRNAAVSFRWGVRVPVEMEGGGVRPGSGFKLTKIPFLVMNKIGIEHVESTDSKAAAKAVPEPKFASGMDVAEACFSMKHQLEMLQAENGSLKMAIEDIRQEFSGRKSSSPVVGSDSSKYREFERNGNKHSSGRLDSRGNGKKPSMDSSAYSGKSMEADEESKKAFKGASGP</sequence>
<accession>A0ABD3LUF6</accession>
<dbReference type="Proteomes" id="UP001634007">
    <property type="component" value="Unassembled WGS sequence"/>
</dbReference>
<evidence type="ECO:0000313" key="3">
    <source>
        <dbReference type="Proteomes" id="UP001634007"/>
    </source>
</evidence>
<evidence type="ECO:0000313" key="2">
    <source>
        <dbReference type="EMBL" id="KAL3755405.1"/>
    </source>
</evidence>
<proteinExistence type="predicted"/>
<gene>
    <name evidence="2" type="ORF">ACJRO7_002453</name>
</gene>
<feature type="compositionally biased region" description="Low complexity" evidence="1">
    <location>
        <begin position="312"/>
        <end position="321"/>
    </location>
</feature>
<evidence type="ECO:0000256" key="1">
    <source>
        <dbReference type="SAM" id="MobiDB-lite"/>
    </source>
</evidence>
<protein>
    <submittedName>
        <fullName evidence="2">Uncharacterized protein</fullName>
    </submittedName>
</protein>
<reference evidence="2 3" key="1">
    <citation type="submission" date="2024-11" db="EMBL/GenBank/DDBJ databases">
        <title>Chromosome-level genome assembly of Eucalyptus globulus Labill. provides insights into its genome evolution.</title>
        <authorList>
            <person name="Li X."/>
        </authorList>
    </citation>
    <scope>NUCLEOTIDE SEQUENCE [LARGE SCALE GENOMIC DNA]</scope>
    <source>
        <strain evidence="2">CL2024</strain>
        <tissue evidence="2">Fresh tender leaves</tissue>
    </source>
</reference>
<feature type="region of interest" description="Disordered" evidence="1">
    <location>
        <begin position="308"/>
        <end position="376"/>
    </location>
</feature>